<evidence type="ECO:0000313" key="3">
    <source>
        <dbReference type="Proteomes" id="UP000663854"/>
    </source>
</evidence>
<gene>
    <name evidence="2" type="ORF">JXQ802_LOCUS36070</name>
    <name evidence="1" type="ORF">PYM288_LOCUS7535</name>
</gene>
<organism evidence="1 3">
    <name type="scientific">Rotaria sordida</name>
    <dbReference type="NCBI Taxonomy" id="392033"/>
    <lineage>
        <taxon>Eukaryota</taxon>
        <taxon>Metazoa</taxon>
        <taxon>Spiralia</taxon>
        <taxon>Gnathifera</taxon>
        <taxon>Rotifera</taxon>
        <taxon>Eurotatoria</taxon>
        <taxon>Bdelloidea</taxon>
        <taxon>Philodinida</taxon>
        <taxon>Philodinidae</taxon>
        <taxon>Rotaria</taxon>
    </lineage>
</organism>
<comment type="caution">
    <text evidence="1">The sequence shown here is derived from an EMBL/GenBank/DDBJ whole genome shotgun (WGS) entry which is preliminary data.</text>
</comment>
<evidence type="ECO:0000313" key="2">
    <source>
        <dbReference type="EMBL" id="CAF1424751.1"/>
    </source>
</evidence>
<dbReference type="EMBL" id="CAJNOL010001827">
    <property type="protein sequence ID" value="CAF1424751.1"/>
    <property type="molecule type" value="Genomic_DNA"/>
</dbReference>
<evidence type="ECO:0000313" key="4">
    <source>
        <dbReference type="Proteomes" id="UP000663870"/>
    </source>
</evidence>
<name>A0A813X5K0_9BILA</name>
<sequence length="98" mass="11216">MELVTIHRENSYKFLEDISSRAVALFKNPSFIKDIGARICARVFGEHKIVDKEIEEFANSAMMNLRTRLIVNGLVSFDSCMESNIELDPREIHINGET</sequence>
<dbReference type="Proteomes" id="UP000663854">
    <property type="component" value="Unassembled WGS sequence"/>
</dbReference>
<dbReference type="EMBL" id="CAJNOH010000092">
    <property type="protein sequence ID" value="CAF0860515.1"/>
    <property type="molecule type" value="Genomic_DNA"/>
</dbReference>
<dbReference type="Proteomes" id="UP000663870">
    <property type="component" value="Unassembled WGS sequence"/>
</dbReference>
<keyword evidence="4" id="KW-1185">Reference proteome</keyword>
<dbReference type="AlphaFoldDB" id="A0A813X5K0"/>
<proteinExistence type="predicted"/>
<reference evidence="1" key="1">
    <citation type="submission" date="2021-02" db="EMBL/GenBank/DDBJ databases">
        <authorList>
            <person name="Nowell W R."/>
        </authorList>
    </citation>
    <scope>NUCLEOTIDE SEQUENCE</scope>
</reference>
<accession>A0A813X5K0</accession>
<protein>
    <submittedName>
        <fullName evidence="1">Uncharacterized protein</fullName>
    </submittedName>
</protein>
<evidence type="ECO:0000313" key="1">
    <source>
        <dbReference type="EMBL" id="CAF0860515.1"/>
    </source>
</evidence>